<dbReference type="EMBL" id="JBBYHT010000005">
    <property type="protein sequence ID" value="MEL1248487.1"/>
    <property type="molecule type" value="Genomic_DNA"/>
</dbReference>
<accession>A0ABU9I8M2</accession>
<name>A0ABU9I8M2_9FLAO</name>
<sequence>MGKLKLFNEGDVILTNPAEGFWGIAVVLSEREKTENYHPMCHIAITPIISRHKIEFNELKIEDLKPLKFERVYALKNIDEFTKTETSIGVYTRKNKENFEVIGSINPKAVYDGPLPFEPRHDLEIKWPLCGEPTKLLGREAYITWKKLKTKTEN</sequence>
<gene>
    <name evidence="1" type="ORF">AAEO58_10565</name>
</gene>
<reference evidence="1 2" key="1">
    <citation type="submission" date="2024-04" db="EMBL/GenBank/DDBJ databases">
        <title>Flavobacterium sp. DGU41 16S ribosomal RNA gene Genome sequencing and assembly.</title>
        <authorList>
            <person name="Park S."/>
        </authorList>
    </citation>
    <scope>NUCLEOTIDE SEQUENCE [LARGE SCALE GENOMIC DNA]</scope>
    <source>
        <strain evidence="1 2">DGU41</strain>
    </source>
</reference>
<proteinExistence type="predicted"/>
<dbReference type="Proteomes" id="UP001393056">
    <property type="component" value="Unassembled WGS sequence"/>
</dbReference>
<keyword evidence="2" id="KW-1185">Reference proteome</keyword>
<evidence type="ECO:0000313" key="2">
    <source>
        <dbReference type="Proteomes" id="UP001393056"/>
    </source>
</evidence>
<organism evidence="1 2">
    <name type="scientific">Flavobacterium helocola</name>
    <dbReference type="NCBI Taxonomy" id="3139139"/>
    <lineage>
        <taxon>Bacteria</taxon>
        <taxon>Pseudomonadati</taxon>
        <taxon>Bacteroidota</taxon>
        <taxon>Flavobacteriia</taxon>
        <taxon>Flavobacteriales</taxon>
        <taxon>Flavobacteriaceae</taxon>
        <taxon>Flavobacterium</taxon>
    </lineage>
</organism>
<dbReference type="RefSeq" id="WP_341683360.1">
    <property type="nucleotide sequence ID" value="NZ_JBBYHT010000005.1"/>
</dbReference>
<evidence type="ECO:0000313" key="1">
    <source>
        <dbReference type="EMBL" id="MEL1248487.1"/>
    </source>
</evidence>
<comment type="caution">
    <text evidence="1">The sequence shown here is derived from an EMBL/GenBank/DDBJ whole genome shotgun (WGS) entry which is preliminary data.</text>
</comment>
<protein>
    <submittedName>
        <fullName evidence="1">Uncharacterized protein</fullName>
    </submittedName>
</protein>